<feature type="chain" id="PRO_5042848862" description="Accessory gland protein" evidence="2">
    <location>
        <begin position="27"/>
        <end position="111"/>
    </location>
</feature>
<name>A0AAN9VB69_9ORTH</name>
<protein>
    <recommendedName>
        <fullName evidence="5">Accessory gland protein</fullName>
    </recommendedName>
</protein>
<feature type="region of interest" description="Disordered" evidence="1">
    <location>
        <begin position="92"/>
        <end position="111"/>
    </location>
</feature>
<comment type="caution">
    <text evidence="3">The sequence shown here is derived from an EMBL/GenBank/DDBJ whole genome shotgun (WGS) entry which is preliminary data.</text>
</comment>
<keyword evidence="4" id="KW-1185">Reference proteome</keyword>
<evidence type="ECO:0000313" key="3">
    <source>
        <dbReference type="EMBL" id="KAK7793862.1"/>
    </source>
</evidence>
<keyword evidence="2" id="KW-0732">Signal</keyword>
<feature type="compositionally biased region" description="Low complexity" evidence="1">
    <location>
        <begin position="23"/>
        <end position="38"/>
    </location>
</feature>
<reference evidence="3 4" key="1">
    <citation type="submission" date="2024-03" db="EMBL/GenBank/DDBJ databases">
        <title>The genome assembly and annotation of the cricket Gryllus longicercus Weissman &amp; Gray.</title>
        <authorList>
            <person name="Szrajer S."/>
            <person name="Gray D."/>
            <person name="Ylla G."/>
        </authorList>
    </citation>
    <scope>NUCLEOTIDE SEQUENCE [LARGE SCALE GENOMIC DNA]</scope>
    <source>
        <strain evidence="3">DAG 2021-001</strain>
        <tissue evidence="3">Whole body minus gut</tissue>
    </source>
</reference>
<feature type="compositionally biased region" description="Low complexity" evidence="1">
    <location>
        <begin position="61"/>
        <end position="70"/>
    </location>
</feature>
<accession>A0AAN9VB69</accession>
<gene>
    <name evidence="3" type="ORF">R5R35_014142</name>
</gene>
<evidence type="ECO:0008006" key="5">
    <source>
        <dbReference type="Google" id="ProtNLM"/>
    </source>
</evidence>
<proteinExistence type="predicted"/>
<feature type="compositionally biased region" description="Basic and acidic residues" evidence="1">
    <location>
        <begin position="98"/>
        <end position="111"/>
    </location>
</feature>
<organism evidence="3 4">
    <name type="scientific">Gryllus longicercus</name>
    <dbReference type="NCBI Taxonomy" id="2509291"/>
    <lineage>
        <taxon>Eukaryota</taxon>
        <taxon>Metazoa</taxon>
        <taxon>Ecdysozoa</taxon>
        <taxon>Arthropoda</taxon>
        <taxon>Hexapoda</taxon>
        <taxon>Insecta</taxon>
        <taxon>Pterygota</taxon>
        <taxon>Neoptera</taxon>
        <taxon>Polyneoptera</taxon>
        <taxon>Orthoptera</taxon>
        <taxon>Ensifera</taxon>
        <taxon>Gryllidea</taxon>
        <taxon>Grylloidea</taxon>
        <taxon>Gryllidae</taxon>
        <taxon>Gryllinae</taxon>
        <taxon>Gryllus</taxon>
    </lineage>
</organism>
<dbReference type="AlphaFoldDB" id="A0AAN9VB69"/>
<dbReference type="Proteomes" id="UP001378592">
    <property type="component" value="Unassembled WGS sequence"/>
</dbReference>
<feature type="signal peptide" evidence="2">
    <location>
        <begin position="1"/>
        <end position="26"/>
    </location>
</feature>
<sequence length="111" mass="10841">MRGAWCGAVAALAVLLVAGSGRPAAAAPRGSEAAVRQAEAAKEPAAPPPRPAPGGGVKTRPAPLGPAAGVAGTGGKVGVAPTTIIVTPPFIASCPEGQKADEQGKCRETWR</sequence>
<feature type="region of interest" description="Disordered" evidence="1">
    <location>
        <begin position="23"/>
        <end position="78"/>
    </location>
</feature>
<evidence type="ECO:0000313" key="4">
    <source>
        <dbReference type="Proteomes" id="UP001378592"/>
    </source>
</evidence>
<evidence type="ECO:0000256" key="1">
    <source>
        <dbReference type="SAM" id="MobiDB-lite"/>
    </source>
</evidence>
<evidence type="ECO:0000256" key="2">
    <source>
        <dbReference type="SAM" id="SignalP"/>
    </source>
</evidence>
<dbReference type="EMBL" id="JAZDUA010000358">
    <property type="protein sequence ID" value="KAK7793862.1"/>
    <property type="molecule type" value="Genomic_DNA"/>
</dbReference>